<sequence length="288" mass="33231">MRRQQMGQRLLGRTFLYLVLAVLTVVLVAPLVWMVSASFKPEGYVFEYPPRLIAEQVQWWNYVEAWNQFPFWRSLRNTMTITIGVEAGRLLSASLTAYVFARLRFPGRNALFLLVLSTMMIPYHVVLIPQYILFRELAWLDSFKPLIVPHFFGGGAFFIFLLRQFFMTIPRDYDDAARIDGAGTFAILWRIILPMSKPALATVAIFTFMAEWNDFLAPLIYLNSQEKYTLAIAIRQWQQVAVWGAGAYVPPTWNAIMAMATVLTIPPVVLFFFTQRYFIQRVVISGSK</sequence>
<dbReference type="InterPro" id="IPR035906">
    <property type="entry name" value="MetI-like_sf"/>
</dbReference>
<dbReference type="PANTHER" id="PTHR43744:SF6">
    <property type="entry name" value="ABC TRANSPORTER PERMEASE PROTEIN YESQ-RELATED"/>
    <property type="match status" value="1"/>
</dbReference>
<dbReference type="GO" id="GO:0055085">
    <property type="term" value="P:transmembrane transport"/>
    <property type="evidence" value="ECO:0007669"/>
    <property type="project" value="InterPro"/>
</dbReference>
<evidence type="ECO:0000259" key="8">
    <source>
        <dbReference type="PROSITE" id="PS50928"/>
    </source>
</evidence>
<protein>
    <submittedName>
        <fullName evidence="9">Carbohydrate ABC transporter permease</fullName>
    </submittedName>
</protein>
<gene>
    <name evidence="9" type="ORF">F4148_20375</name>
</gene>
<dbReference type="GO" id="GO:0005886">
    <property type="term" value="C:plasma membrane"/>
    <property type="evidence" value="ECO:0007669"/>
    <property type="project" value="UniProtKB-SubCell"/>
</dbReference>
<evidence type="ECO:0000313" key="9">
    <source>
        <dbReference type="EMBL" id="MYH63997.1"/>
    </source>
</evidence>
<evidence type="ECO:0000256" key="5">
    <source>
        <dbReference type="ARBA" id="ARBA00022989"/>
    </source>
</evidence>
<dbReference type="AlphaFoldDB" id="A0A6B1G6J9"/>
<keyword evidence="6 7" id="KW-0472">Membrane</keyword>
<keyword evidence="4 7" id="KW-0812">Transmembrane</keyword>
<feature type="transmembrane region" description="Helical" evidence="7">
    <location>
        <begin position="79"/>
        <end position="100"/>
    </location>
</feature>
<feature type="transmembrane region" description="Helical" evidence="7">
    <location>
        <begin position="146"/>
        <end position="166"/>
    </location>
</feature>
<keyword evidence="5 7" id="KW-1133">Transmembrane helix</keyword>
<feature type="transmembrane region" description="Helical" evidence="7">
    <location>
        <begin position="253"/>
        <end position="273"/>
    </location>
</feature>
<dbReference type="PANTHER" id="PTHR43744">
    <property type="entry name" value="ABC TRANSPORTER PERMEASE PROTEIN MG189-RELATED-RELATED"/>
    <property type="match status" value="1"/>
</dbReference>
<comment type="caution">
    <text evidence="9">The sequence shown here is derived from an EMBL/GenBank/DDBJ whole genome shotgun (WGS) entry which is preliminary data.</text>
</comment>
<dbReference type="InterPro" id="IPR000515">
    <property type="entry name" value="MetI-like"/>
</dbReference>
<comment type="subcellular location">
    <subcellularLocation>
        <location evidence="1 7">Cell membrane</location>
        <topology evidence="1 7">Multi-pass membrane protein</topology>
    </subcellularLocation>
</comment>
<keyword evidence="3" id="KW-1003">Cell membrane</keyword>
<feature type="transmembrane region" description="Helical" evidence="7">
    <location>
        <begin position="187"/>
        <end position="209"/>
    </location>
</feature>
<name>A0A6B1G6J9_9CHLR</name>
<evidence type="ECO:0000256" key="7">
    <source>
        <dbReference type="RuleBase" id="RU363032"/>
    </source>
</evidence>
<organism evidence="9">
    <name type="scientific">Caldilineaceae bacterium SB0675_bin_29</name>
    <dbReference type="NCBI Taxonomy" id="2605266"/>
    <lineage>
        <taxon>Bacteria</taxon>
        <taxon>Bacillati</taxon>
        <taxon>Chloroflexota</taxon>
        <taxon>Caldilineae</taxon>
        <taxon>Caldilineales</taxon>
        <taxon>Caldilineaceae</taxon>
    </lineage>
</organism>
<dbReference type="Pfam" id="PF00528">
    <property type="entry name" value="BPD_transp_1"/>
    <property type="match status" value="1"/>
</dbReference>
<evidence type="ECO:0000256" key="6">
    <source>
        <dbReference type="ARBA" id="ARBA00023136"/>
    </source>
</evidence>
<evidence type="ECO:0000256" key="1">
    <source>
        <dbReference type="ARBA" id="ARBA00004651"/>
    </source>
</evidence>
<feature type="transmembrane region" description="Helical" evidence="7">
    <location>
        <begin position="112"/>
        <end position="134"/>
    </location>
</feature>
<evidence type="ECO:0000256" key="3">
    <source>
        <dbReference type="ARBA" id="ARBA00022475"/>
    </source>
</evidence>
<accession>A0A6B1G6J9</accession>
<evidence type="ECO:0000256" key="2">
    <source>
        <dbReference type="ARBA" id="ARBA00022448"/>
    </source>
</evidence>
<proteinExistence type="inferred from homology"/>
<dbReference type="Gene3D" id="1.10.3720.10">
    <property type="entry name" value="MetI-like"/>
    <property type="match status" value="1"/>
</dbReference>
<reference evidence="9" key="1">
    <citation type="submission" date="2019-09" db="EMBL/GenBank/DDBJ databases">
        <title>Characterisation of the sponge microbiome using genome-centric metagenomics.</title>
        <authorList>
            <person name="Engelberts J.P."/>
            <person name="Robbins S.J."/>
            <person name="De Goeij J.M."/>
            <person name="Aranda M."/>
            <person name="Bell S.C."/>
            <person name="Webster N.S."/>
        </authorList>
    </citation>
    <scope>NUCLEOTIDE SEQUENCE</scope>
    <source>
        <strain evidence="9">SB0675_bin_29</strain>
    </source>
</reference>
<feature type="transmembrane region" description="Helical" evidence="7">
    <location>
        <begin position="15"/>
        <end position="35"/>
    </location>
</feature>
<dbReference type="CDD" id="cd06261">
    <property type="entry name" value="TM_PBP2"/>
    <property type="match status" value="1"/>
</dbReference>
<dbReference type="PROSITE" id="PS50928">
    <property type="entry name" value="ABC_TM1"/>
    <property type="match status" value="1"/>
</dbReference>
<keyword evidence="2 7" id="KW-0813">Transport</keyword>
<comment type="similarity">
    <text evidence="7">Belongs to the binding-protein-dependent transport system permease family.</text>
</comment>
<evidence type="ECO:0000256" key="4">
    <source>
        <dbReference type="ARBA" id="ARBA00022692"/>
    </source>
</evidence>
<dbReference type="EMBL" id="VYDA01000723">
    <property type="protein sequence ID" value="MYH63997.1"/>
    <property type="molecule type" value="Genomic_DNA"/>
</dbReference>
<dbReference type="SUPFAM" id="SSF161098">
    <property type="entry name" value="MetI-like"/>
    <property type="match status" value="1"/>
</dbReference>
<feature type="domain" description="ABC transmembrane type-1" evidence="8">
    <location>
        <begin position="75"/>
        <end position="274"/>
    </location>
</feature>